<dbReference type="CDD" id="cd04047">
    <property type="entry name" value="C2B_Copine"/>
    <property type="match status" value="1"/>
</dbReference>
<name>A0A7I4YKD7_HAECO</name>
<keyword evidence="5" id="KW-1185">Reference proteome</keyword>
<feature type="domain" description="C2" evidence="3">
    <location>
        <begin position="1"/>
        <end position="120"/>
    </location>
</feature>
<dbReference type="PROSITE" id="PS50004">
    <property type="entry name" value="C2"/>
    <property type="match status" value="2"/>
</dbReference>
<dbReference type="PROSITE" id="PS50234">
    <property type="entry name" value="VWFA"/>
    <property type="match status" value="1"/>
</dbReference>
<dbReference type="CDD" id="cd04048">
    <property type="entry name" value="C2A_Copine"/>
    <property type="match status" value="1"/>
</dbReference>
<dbReference type="SMART" id="SM00239">
    <property type="entry name" value="C2"/>
    <property type="match status" value="2"/>
</dbReference>
<dbReference type="GO" id="GO:0005886">
    <property type="term" value="C:plasma membrane"/>
    <property type="evidence" value="ECO:0007669"/>
    <property type="project" value="TreeGrafter"/>
</dbReference>
<dbReference type="InterPro" id="IPR010734">
    <property type="entry name" value="Copine_C"/>
</dbReference>
<dbReference type="PANTHER" id="PTHR10857:SF106">
    <property type="entry name" value="C2 DOMAIN-CONTAINING PROTEIN"/>
    <property type="match status" value="1"/>
</dbReference>
<dbReference type="InterPro" id="IPR035892">
    <property type="entry name" value="C2_domain_sf"/>
</dbReference>
<dbReference type="PANTHER" id="PTHR10857">
    <property type="entry name" value="COPINE"/>
    <property type="match status" value="1"/>
</dbReference>
<dbReference type="InterPro" id="IPR002035">
    <property type="entry name" value="VWF_A"/>
</dbReference>
<dbReference type="Proteomes" id="UP000025227">
    <property type="component" value="Unplaced"/>
</dbReference>
<dbReference type="SUPFAM" id="SSF49562">
    <property type="entry name" value="C2 domain (Calcium/lipid-binding domain, CaLB)"/>
    <property type="match status" value="2"/>
</dbReference>
<dbReference type="SUPFAM" id="SSF53300">
    <property type="entry name" value="vWA-like"/>
    <property type="match status" value="1"/>
</dbReference>
<comment type="similarity">
    <text evidence="1">Belongs to the copine family.</text>
</comment>
<evidence type="ECO:0000256" key="1">
    <source>
        <dbReference type="ARBA" id="ARBA00009048"/>
    </source>
</evidence>
<dbReference type="FunFam" id="2.60.40.150:FF:000099">
    <property type="entry name" value="Copine 3"/>
    <property type="match status" value="1"/>
</dbReference>
<feature type="domain" description="C2" evidence="3">
    <location>
        <begin position="126"/>
        <end position="250"/>
    </location>
</feature>
<dbReference type="OrthoDB" id="5855668at2759"/>
<dbReference type="InterPro" id="IPR045052">
    <property type="entry name" value="Copine"/>
</dbReference>
<evidence type="ECO:0000256" key="2">
    <source>
        <dbReference type="ARBA" id="ARBA00022737"/>
    </source>
</evidence>
<reference evidence="6" key="1">
    <citation type="submission" date="2020-12" db="UniProtKB">
        <authorList>
            <consortium name="WormBaseParasite"/>
        </authorList>
    </citation>
    <scope>IDENTIFICATION</scope>
    <source>
        <strain evidence="6">MHco3</strain>
    </source>
</reference>
<evidence type="ECO:0000259" key="4">
    <source>
        <dbReference type="PROSITE" id="PS50234"/>
    </source>
</evidence>
<evidence type="ECO:0000259" key="3">
    <source>
        <dbReference type="PROSITE" id="PS50004"/>
    </source>
</evidence>
<dbReference type="GO" id="GO:0071277">
    <property type="term" value="P:cellular response to calcium ion"/>
    <property type="evidence" value="ECO:0007669"/>
    <property type="project" value="TreeGrafter"/>
</dbReference>
<dbReference type="AlphaFoldDB" id="A0A7I4YKD7"/>
<accession>A0A7I4YKD7</accession>
<feature type="domain" description="VWFA" evidence="4">
    <location>
        <begin position="295"/>
        <end position="511"/>
    </location>
</feature>
<dbReference type="OMA" id="MVHETEF"/>
<evidence type="ECO:0000313" key="6">
    <source>
        <dbReference type="WBParaSite" id="HCON_00102810-00001"/>
    </source>
</evidence>
<evidence type="ECO:0000313" key="5">
    <source>
        <dbReference type="Proteomes" id="UP000025227"/>
    </source>
</evidence>
<dbReference type="Gene3D" id="2.60.40.150">
    <property type="entry name" value="C2 domain"/>
    <property type="match status" value="2"/>
</dbReference>
<dbReference type="InterPro" id="IPR037768">
    <property type="entry name" value="C2B_Copine"/>
</dbReference>
<keyword evidence="2" id="KW-0677">Repeat</keyword>
<proteinExistence type="inferred from homology"/>
<dbReference type="SMART" id="SM00327">
    <property type="entry name" value="VWA"/>
    <property type="match status" value="1"/>
</dbReference>
<sequence length="566" mass="64319">MAFQTPCAKIFLSIKANGLKDRDVLTRSDPICTVSMLIKLPNGKQKWTKLGHTEVVWDSLDPEFVRKIPCDYIFEERQKMRFEIYDVDSTSSKLSSHDFLGSMECYLAEIVSVRSLKKELSGLTGYCGTITVSAEEVDTDIEGDAEFHIRAQKLQRQHFIWSSDPFLKIYRILDDNGRQLAYQSEYIKRTVNPVWKVFHVGMQALCGGDKKRQFVIECWDHDFRGRHHYIGECSISIEEIIAKRADPVPLINEHHLKKGSCFGNYENSGTLHFLHFQIVKRFTFLDFIQAGTQLDFSVAIDLTKSNGDPRKPESLHYILDPDKPSPYELAIKAVVDICQFYSRKQLFNAYGFGAIVPGHTKVSPVFNLNLSSSCVVHRLDGVLNAYHKCVPVVRLYGPTNFAPVITEAARRAAKVRDGSHYQIFLIITDGAISDMSNTKRAIINASYLPLSIIIVGVGDEDFSSMNELDSDDMMLSHDGKTAQRDIVQFVALRDFYCGSFEVENEHVMNMLAKEVLAEVPQQLVSYMERNGVVPMEALPKTRLEYTKEMEMFMQEPGSAPLPFLRD</sequence>
<dbReference type="WBParaSite" id="HCON_00102810-00001">
    <property type="protein sequence ID" value="HCON_00102810-00001"/>
    <property type="gene ID" value="HCON_00102810"/>
</dbReference>
<dbReference type="Pfam" id="PF00168">
    <property type="entry name" value="C2"/>
    <property type="match status" value="2"/>
</dbReference>
<dbReference type="Pfam" id="PF07002">
    <property type="entry name" value="Copine"/>
    <property type="match status" value="1"/>
</dbReference>
<protein>
    <submittedName>
        <fullName evidence="6">C2 calcium-dependent membrane targeting and Copine domain containing protein</fullName>
    </submittedName>
</protein>
<dbReference type="InterPro" id="IPR000008">
    <property type="entry name" value="C2_dom"/>
</dbReference>
<organism evidence="5 6">
    <name type="scientific">Haemonchus contortus</name>
    <name type="common">Barber pole worm</name>
    <dbReference type="NCBI Taxonomy" id="6289"/>
    <lineage>
        <taxon>Eukaryota</taxon>
        <taxon>Metazoa</taxon>
        <taxon>Ecdysozoa</taxon>
        <taxon>Nematoda</taxon>
        <taxon>Chromadorea</taxon>
        <taxon>Rhabditida</taxon>
        <taxon>Rhabditina</taxon>
        <taxon>Rhabditomorpha</taxon>
        <taxon>Strongyloidea</taxon>
        <taxon>Trichostrongylidae</taxon>
        <taxon>Haemonchus</taxon>
    </lineage>
</organism>
<dbReference type="InterPro" id="IPR036465">
    <property type="entry name" value="vWFA_dom_sf"/>
</dbReference>
<dbReference type="GO" id="GO:0005544">
    <property type="term" value="F:calcium-dependent phospholipid binding"/>
    <property type="evidence" value="ECO:0007669"/>
    <property type="project" value="InterPro"/>
</dbReference>